<dbReference type="Gene3D" id="3.40.50.720">
    <property type="entry name" value="NAD(P)-binding Rossmann-like Domain"/>
    <property type="match status" value="1"/>
</dbReference>
<keyword evidence="2" id="KW-1185">Reference proteome</keyword>
<evidence type="ECO:0000313" key="1">
    <source>
        <dbReference type="EMBL" id="SLN56566.1"/>
    </source>
</evidence>
<dbReference type="CDD" id="cd05325">
    <property type="entry name" value="carb_red_sniffer_like_SDR_c"/>
    <property type="match status" value="1"/>
</dbReference>
<dbReference type="InterPro" id="IPR002347">
    <property type="entry name" value="SDR_fam"/>
</dbReference>
<dbReference type="GO" id="GO:0016616">
    <property type="term" value="F:oxidoreductase activity, acting on the CH-OH group of donors, NAD or NADP as acceptor"/>
    <property type="evidence" value="ECO:0007669"/>
    <property type="project" value="TreeGrafter"/>
</dbReference>
<protein>
    <submittedName>
        <fullName evidence="1">C-factor</fullName>
    </submittedName>
</protein>
<dbReference type="EMBL" id="FWFZ01000012">
    <property type="protein sequence ID" value="SLN56566.1"/>
    <property type="molecule type" value="Genomic_DNA"/>
</dbReference>
<dbReference type="Proteomes" id="UP000193900">
    <property type="component" value="Unassembled WGS sequence"/>
</dbReference>
<dbReference type="PRINTS" id="PR00081">
    <property type="entry name" value="GDHRDH"/>
</dbReference>
<dbReference type="PANTHER" id="PTHR45458">
    <property type="entry name" value="SHORT-CHAIN DEHYDROGENASE/REDUCTASE SDR"/>
    <property type="match status" value="1"/>
</dbReference>
<proteinExistence type="predicted"/>
<dbReference type="Pfam" id="PF00106">
    <property type="entry name" value="adh_short"/>
    <property type="match status" value="1"/>
</dbReference>
<sequence>MSSILISGATRGIGLELARQFGADGWDVIGTARDPGAAGALRDTGAEVLPLEATDAASIAGLARALDGRPLDVVIANAGISGDLTARAAQVTREDFLQVVGTNTFAPLALVSALKPNLLAGTRRLACAMSSLMSSVTLNDWGTQFSYRASKSGLNAVWRSLSLDWKTNRIACVLLRPGFVATEMTGGQGMPVADSVAGLKTVVEGLGPDDTGRLIGFDGKDLPW</sequence>
<dbReference type="PANTHER" id="PTHR45458:SF1">
    <property type="entry name" value="SHORT CHAIN DEHYDROGENASE"/>
    <property type="match status" value="1"/>
</dbReference>
<dbReference type="AlphaFoldDB" id="A0A1Y5TBE3"/>
<name>A0A1Y5TBE3_9RHOB</name>
<accession>A0A1Y5TBE3</accession>
<dbReference type="InterPro" id="IPR052184">
    <property type="entry name" value="SDR_enzymes"/>
</dbReference>
<reference evidence="1 2" key="1">
    <citation type="submission" date="2017-03" db="EMBL/GenBank/DDBJ databases">
        <authorList>
            <person name="Afonso C.L."/>
            <person name="Miller P.J."/>
            <person name="Scott M.A."/>
            <person name="Spackman E."/>
            <person name="Goraichik I."/>
            <person name="Dimitrov K.M."/>
            <person name="Suarez D.L."/>
            <person name="Swayne D.E."/>
        </authorList>
    </citation>
    <scope>NUCLEOTIDE SEQUENCE [LARGE SCALE GENOMIC DNA]</scope>
    <source>
        <strain evidence="1 2">CECT 7023</strain>
    </source>
</reference>
<evidence type="ECO:0000313" key="2">
    <source>
        <dbReference type="Proteomes" id="UP000193900"/>
    </source>
</evidence>
<dbReference type="SUPFAM" id="SSF51735">
    <property type="entry name" value="NAD(P)-binding Rossmann-fold domains"/>
    <property type="match status" value="1"/>
</dbReference>
<gene>
    <name evidence="1" type="primary">csgA_1</name>
    <name evidence="1" type="ORF">ROA7023_02560</name>
</gene>
<dbReference type="OrthoDB" id="7593130at2"/>
<dbReference type="RefSeq" id="WP_159458500.1">
    <property type="nucleotide sequence ID" value="NZ_FWFZ01000012.1"/>
</dbReference>
<organism evidence="1 2">
    <name type="scientific">Roseisalinus antarcticus</name>
    <dbReference type="NCBI Taxonomy" id="254357"/>
    <lineage>
        <taxon>Bacteria</taxon>
        <taxon>Pseudomonadati</taxon>
        <taxon>Pseudomonadota</taxon>
        <taxon>Alphaproteobacteria</taxon>
        <taxon>Rhodobacterales</taxon>
        <taxon>Roseobacteraceae</taxon>
        <taxon>Roseisalinus</taxon>
    </lineage>
</organism>
<dbReference type="InterPro" id="IPR036291">
    <property type="entry name" value="NAD(P)-bd_dom_sf"/>
</dbReference>